<dbReference type="Proteomes" id="UP000275951">
    <property type="component" value="Chromosome"/>
</dbReference>
<evidence type="ECO:0000256" key="1">
    <source>
        <dbReference type="ARBA" id="ARBA00001933"/>
    </source>
</evidence>
<dbReference type="Pfam" id="PF00291">
    <property type="entry name" value="PALP"/>
    <property type="match status" value="1"/>
</dbReference>
<keyword evidence="5 11" id="KW-0028">Amino-acid biosynthesis</keyword>
<evidence type="ECO:0000256" key="6">
    <source>
        <dbReference type="ARBA" id="ARBA00022822"/>
    </source>
</evidence>
<dbReference type="RefSeq" id="WP_108726852.1">
    <property type="nucleotide sequence ID" value="NZ_CP029001.1"/>
</dbReference>
<dbReference type="InterPro" id="IPR036052">
    <property type="entry name" value="TrpB-like_PALP_sf"/>
</dbReference>
<evidence type="ECO:0000313" key="14">
    <source>
        <dbReference type="Proteomes" id="UP000275951"/>
    </source>
</evidence>
<keyword evidence="7 11" id="KW-0663">Pyridoxal phosphate</keyword>
<dbReference type="Gene3D" id="3.40.50.1100">
    <property type="match status" value="2"/>
</dbReference>
<dbReference type="EMBL" id="CP033905">
    <property type="protein sequence ID" value="AZR06251.1"/>
    <property type="molecule type" value="Genomic_DNA"/>
</dbReference>
<name>A0A3Q9GHP7_9ACTO</name>
<evidence type="ECO:0000256" key="8">
    <source>
        <dbReference type="ARBA" id="ARBA00023141"/>
    </source>
</evidence>
<evidence type="ECO:0000259" key="12">
    <source>
        <dbReference type="Pfam" id="PF00291"/>
    </source>
</evidence>
<evidence type="ECO:0000256" key="3">
    <source>
        <dbReference type="ARBA" id="ARBA00009982"/>
    </source>
</evidence>
<evidence type="ECO:0000256" key="11">
    <source>
        <dbReference type="HAMAP-Rule" id="MF_00133"/>
    </source>
</evidence>
<accession>A0A3Q9GHP7</accession>
<reference evidence="13 14" key="1">
    <citation type="submission" date="2018-11" db="EMBL/GenBank/DDBJ databases">
        <title>Multidrug-resistant genes are associated with an 42-kb island TGI1 carrying a complex class 1 integron in a Trueperella pyogenes.</title>
        <authorList>
            <person name="Dong W."/>
        </authorList>
    </citation>
    <scope>NUCLEOTIDE SEQUENCE [LARGE SCALE GENOMIC DNA]</scope>
    <source>
        <strain evidence="13 14">TP4</strain>
    </source>
</reference>
<evidence type="ECO:0000256" key="5">
    <source>
        <dbReference type="ARBA" id="ARBA00022605"/>
    </source>
</evidence>
<dbReference type="EC" id="4.2.1.20" evidence="11"/>
<proteinExistence type="inferred from homology"/>
<dbReference type="UniPathway" id="UPA00035">
    <property type="reaction ID" value="UER00044"/>
</dbReference>
<dbReference type="HAMAP" id="MF_00133">
    <property type="entry name" value="Trp_synth_beta"/>
    <property type="match status" value="1"/>
</dbReference>
<keyword evidence="8 11" id="KW-0057">Aromatic amino acid biosynthesis</keyword>
<comment type="similarity">
    <text evidence="3 11">Belongs to the TrpB family.</text>
</comment>
<comment type="function">
    <text evidence="11">The beta subunit is responsible for the synthesis of L-tryptophan from indole and L-serine.</text>
</comment>
<dbReference type="PANTHER" id="PTHR48077:SF3">
    <property type="entry name" value="TRYPTOPHAN SYNTHASE"/>
    <property type="match status" value="1"/>
</dbReference>
<feature type="domain" description="Tryptophan synthase beta chain-like PALP" evidence="12">
    <location>
        <begin position="62"/>
        <end position="397"/>
    </location>
</feature>
<comment type="subunit">
    <text evidence="4 11">Tetramer of two alpha and two beta chains.</text>
</comment>
<feature type="modified residue" description="N6-(pyridoxal phosphate)lysine" evidence="11">
    <location>
        <position position="99"/>
    </location>
</feature>
<dbReference type="InterPro" id="IPR001926">
    <property type="entry name" value="TrpB-like_PALP"/>
</dbReference>
<keyword evidence="9 11" id="KW-0456">Lyase</keyword>
<dbReference type="PROSITE" id="PS00168">
    <property type="entry name" value="TRP_SYNTHASE_BETA"/>
    <property type="match status" value="1"/>
</dbReference>
<sequence length="449" mass="48766">MTRISLAHRDTLLPAYFGEFGGQYVADFLLPVLDEVERSFIDAMSSPEFLAELDRLQRQFLGRATPITELSNLPFDEGRKGRVRIFLKREDLAHGGAHKANQVLGQALMARRMGKTRLIAETGAGQHGTATAMVASLMGMDCTIYMGAHDVARQRANVERMRLMGATVIPVSVGGMESMSKAIDVALEDWATHLTTTHYVLGSACGPHPYPTLVKEFQSVISKESRAQMLHRTGRLPDAVVACVGGGSNAIGAFAEYLKDEPGNEKVRLIGVEPGGEGLDTYNNGAPLSVGKVGVLHGARCPIVRGEDGDIRESFSVAAGLDYPGVGPEHAYLQQTGRAHYTSVTDAEALQALRLLSRYEGILPALESSHAVAYALNMAERAQESGEELNILVNLSGRGDKDMDLVMRLLGDLAFQDPKEYPVTDQEICVRDVVEQMTAESNEREGIQR</sequence>
<dbReference type="InterPro" id="IPR006653">
    <property type="entry name" value="Trp_synth_b_CS"/>
</dbReference>
<organism evidence="13 14">
    <name type="scientific">Trueperella pyogenes</name>
    <dbReference type="NCBI Taxonomy" id="1661"/>
    <lineage>
        <taxon>Bacteria</taxon>
        <taxon>Bacillati</taxon>
        <taxon>Actinomycetota</taxon>
        <taxon>Actinomycetes</taxon>
        <taxon>Actinomycetales</taxon>
        <taxon>Actinomycetaceae</taxon>
        <taxon>Trueperella</taxon>
    </lineage>
</organism>
<dbReference type="AlphaFoldDB" id="A0A3Q9GHP7"/>
<gene>
    <name evidence="11 13" type="primary">trpB</name>
    <name evidence="13" type="ORF">EBQ10_02380</name>
</gene>
<dbReference type="InterPro" id="IPR006654">
    <property type="entry name" value="Trp_synth_beta"/>
</dbReference>
<comment type="catalytic activity">
    <reaction evidence="10 11">
        <text>(1S,2R)-1-C-(indol-3-yl)glycerol 3-phosphate + L-serine = D-glyceraldehyde 3-phosphate + L-tryptophan + H2O</text>
        <dbReference type="Rhea" id="RHEA:10532"/>
        <dbReference type="ChEBI" id="CHEBI:15377"/>
        <dbReference type="ChEBI" id="CHEBI:33384"/>
        <dbReference type="ChEBI" id="CHEBI:57912"/>
        <dbReference type="ChEBI" id="CHEBI:58866"/>
        <dbReference type="ChEBI" id="CHEBI:59776"/>
        <dbReference type="EC" id="4.2.1.20"/>
    </reaction>
</comment>
<dbReference type="CDD" id="cd06446">
    <property type="entry name" value="Trp-synth_B"/>
    <property type="match status" value="1"/>
</dbReference>
<evidence type="ECO:0000256" key="2">
    <source>
        <dbReference type="ARBA" id="ARBA00004733"/>
    </source>
</evidence>
<evidence type="ECO:0000256" key="10">
    <source>
        <dbReference type="ARBA" id="ARBA00049047"/>
    </source>
</evidence>
<keyword evidence="6 11" id="KW-0822">Tryptophan biosynthesis</keyword>
<protein>
    <recommendedName>
        <fullName evidence="11">Tryptophan synthase beta chain</fullName>
        <ecNumber evidence="11">4.2.1.20</ecNumber>
    </recommendedName>
</protein>
<evidence type="ECO:0000256" key="9">
    <source>
        <dbReference type="ARBA" id="ARBA00023239"/>
    </source>
</evidence>
<evidence type="ECO:0000313" key="13">
    <source>
        <dbReference type="EMBL" id="AZR06251.1"/>
    </source>
</evidence>
<dbReference type="PANTHER" id="PTHR48077">
    <property type="entry name" value="TRYPTOPHAN SYNTHASE-RELATED"/>
    <property type="match status" value="1"/>
</dbReference>
<comment type="pathway">
    <text evidence="2 11">Amino-acid biosynthesis; L-tryptophan biosynthesis; L-tryptophan from chorismate: step 5/5.</text>
</comment>
<evidence type="ECO:0000256" key="7">
    <source>
        <dbReference type="ARBA" id="ARBA00022898"/>
    </source>
</evidence>
<dbReference type="GO" id="GO:0005737">
    <property type="term" value="C:cytoplasm"/>
    <property type="evidence" value="ECO:0007669"/>
    <property type="project" value="TreeGrafter"/>
</dbReference>
<dbReference type="SUPFAM" id="SSF53686">
    <property type="entry name" value="Tryptophan synthase beta subunit-like PLP-dependent enzymes"/>
    <property type="match status" value="1"/>
</dbReference>
<dbReference type="PIRSF" id="PIRSF001413">
    <property type="entry name" value="Trp_syn_beta"/>
    <property type="match status" value="1"/>
</dbReference>
<evidence type="ECO:0000256" key="4">
    <source>
        <dbReference type="ARBA" id="ARBA00011270"/>
    </source>
</evidence>
<comment type="cofactor">
    <cofactor evidence="1 11">
        <name>pyridoxal 5'-phosphate</name>
        <dbReference type="ChEBI" id="CHEBI:597326"/>
    </cofactor>
</comment>
<dbReference type="GO" id="GO:0004834">
    <property type="term" value="F:tryptophan synthase activity"/>
    <property type="evidence" value="ECO:0007669"/>
    <property type="project" value="UniProtKB-UniRule"/>
</dbReference>
<dbReference type="FunFam" id="3.40.50.1100:FF:000004">
    <property type="entry name" value="Tryptophan synthase beta chain"/>
    <property type="match status" value="1"/>
</dbReference>
<dbReference type="InterPro" id="IPR023026">
    <property type="entry name" value="Trp_synth_beta/beta-like"/>
</dbReference>
<dbReference type="NCBIfam" id="TIGR00263">
    <property type="entry name" value="trpB"/>
    <property type="match status" value="1"/>
</dbReference>